<dbReference type="GO" id="GO:0005829">
    <property type="term" value="C:cytosol"/>
    <property type="evidence" value="ECO:0007669"/>
    <property type="project" value="GOC"/>
</dbReference>
<keyword evidence="6 9" id="KW-1133">Transmembrane helix</keyword>
<keyword evidence="11" id="KW-1185">Reference proteome</keyword>
<evidence type="ECO:0000256" key="1">
    <source>
        <dbReference type="ARBA" id="ARBA00004653"/>
    </source>
</evidence>
<dbReference type="GO" id="GO:0034067">
    <property type="term" value="P:protein localization to Golgi apparatus"/>
    <property type="evidence" value="ECO:0007669"/>
    <property type="project" value="TreeGrafter"/>
</dbReference>
<evidence type="ECO:0000313" key="11">
    <source>
        <dbReference type="Proteomes" id="UP000053201"/>
    </source>
</evidence>
<dbReference type="GeneID" id="27690108"/>
<keyword evidence="8 9" id="KW-0472">Membrane</keyword>
<gene>
    <name evidence="10" type="ORF">SPPG_06835</name>
</gene>
<name>A0A0L0HAU0_SPIPD</name>
<dbReference type="InterPro" id="IPR019185">
    <property type="entry name" value="Integral_membrane_SYS1-rel"/>
</dbReference>
<comment type="subcellular location">
    <subcellularLocation>
        <location evidence="1">Golgi apparatus membrane</location>
        <topology evidence="1">Multi-pass membrane protein</topology>
    </subcellularLocation>
</comment>
<dbReference type="GO" id="GO:0005802">
    <property type="term" value="C:trans-Golgi network"/>
    <property type="evidence" value="ECO:0007669"/>
    <property type="project" value="TreeGrafter"/>
</dbReference>
<keyword evidence="4 9" id="KW-0812">Transmembrane</keyword>
<dbReference type="GO" id="GO:0000139">
    <property type="term" value="C:Golgi membrane"/>
    <property type="evidence" value="ECO:0007669"/>
    <property type="project" value="UniProtKB-SubCell"/>
</dbReference>
<dbReference type="VEuPathDB" id="FungiDB:SPPG_06835"/>
<feature type="transmembrane region" description="Helical" evidence="9">
    <location>
        <begin position="62"/>
        <end position="84"/>
    </location>
</feature>
<evidence type="ECO:0000256" key="3">
    <source>
        <dbReference type="ARBA" id="ARBA00022448"/>
    </source>
</evidence>
<feature type="transmembrane region" description="Helical" evidence="9">
    <location>
        <begin position="91"/>
        <end position="112"/>
    </location>
</feature>
<evidence type="ECO:0008006" key="12">
    <source>
        <dbReference type="Google" id="ProtNLM"/>
    </source>
</evidence>
<evidence type="ECO:0000256" key="5">
    <source>
        <dbReference type="ARBA" id="ARBA00022927"/>
    </source>
</evidence>
<reference evidence="10 11" key="1">
    <citation type="submission" date="2009-08" db="EMBL/GenBank/DDBJ databases">
        <title>The Genome Sequence of Spizellomyces punctatus strain DAOM BR117.</title>
        <authorList>
            <consortium name="The Broad Institute Genome Sequencing Platform"/>
            <person name="Russ C."/>
            <person name="Cuomo C."/>
            <person name="Shea T."/>
            <person name="Young S.K."/>
            <person name="Zeng Q."/>
            <person name="Koehrsen M."/>
            <person name="Haas B."/>
            <person name="Borodovsky M."/>
            <person name="Guigo R."/>
            <person name="Alvarado L."/>
            <person name="Berlin A."/>
            <person name="Bochicchio J."/>
            <person name="Borenstein D."/>
            <person name="Chapman S."/>
            <person name="Chen Z."/>
            <person name="Engels R."/>
            <person name="Freedman E."/>
            <person name="Gellesch M."/>
            <person name="Goldberg J."/>
            <person name="Griggs A."/>
            <person name="Gujja S."/>
            <person name="Heiman D."/>
            <person name="Hepburn T."/>
            <person name="Howarth C."/>
            <person name="Jen D."/>
            <person name="Larson L."/>
            <person name="Lewis B."/>
            <person name="Mehta T."/>
            <person name="Park D."/>
            <person name="Pearson M."/>
            <person name="Roberts A."/>
            <person name="Saif S."/>
            <person name="Shenoy N."/>
            <person name="Sisk P."/>
            <person name="Stolte C."/>
            <person name="Sykes S."/>
            <person name="Thomson T."/>
            <person name="Walk T."/>
            <person name="White J."/>
            <person name="Yandava C."/>
            <person name="Burger G."/>
            <person name="Gray M.W."/>
            <person name="Holland P.W.H."/>
            <person name="King N."/>
            <person name="Lang F.B.F."/>
            <person name="Roger A.J."/>
            <person name="Ruiz-Trillo I."/>
            <person name="Lander E."/>
            <person name="Nusbaum C."/>
        </authorList>
    </citation>
    <scope>NUCLEOTIDE SEQUENCE [LARGE SCALE GENOMIC DNA]</scope>
    <source>
        <strain evidence="10 11">DAOM BR117</strain>
    </source>
</reference>
<dbReference type="OMA" id="EYEMVGM"/>
<evidence type="ECO:0000256" key="7">
    <source>
        <dbReference type="ARBA" id="ARBA00023034"/>
    </source>
</evidence>
<sequence>MSSASFRTSTFDPILISAQIVALQSTYYLSASLIVFVLELLTGSPVTLNHVLMHDELRTDTVLGWSLFLANLMNAGLGSYYLLIIVQRAKLCLDFSCTLHILHIVITTLYSRSLPKSFFWWFCFLCTLVVLSLGGEYLCMQREMEPITLAGTKKRQSTSNGGDAVELQRLTDGSDDLA</sequence>
<evidence type="ECO:0000313" key="10">
    <source>
        <dbReference type="EMBL" id="KNC97838.1"/>
    </source>
</evidence>
<dbReference type="RefSeq" id="XP_016605878.1">
    <property type="nucleotide sequence ID" value="XM_016755030.1"/>
</dbReference>
<dbReference type="InParanoid" id="A0A0L0HAU0"/>
<evidence type="ECO:0000256" key="2">
    <source>
        <dbReference type="ARBA" id="ARBA00008160"/>
    </source>
</evidence>
<dbReference type="Proteomes" id="UP000053201">
    <property type="component" value="Unassembled WGS sequence"/>
</dbReference>
<dbReference type="STRING" id="645134.A0A0L0HAU0"/>
<dbReference type="PANTHER" id="PTHR12952:SF0">
    <property type="entry name" value="PROTEIN SYS1 HOMOLOG"/>
    <property type="match status" value="1"/>
</dbReference>
<dbReference type="AlphaFoldDB" id="A0A0L0HAU0"/>
<dbReference type="PANTHER" id="PTHR12952">
    <property type="entry name" value="SYS1"/>
    <property type="match status" value="1"/>
</dbReference>
<keyword evidence="3" id="KW-0813">Transport</keyword>
<comment type="similarity">
    <text evidence="2">Belongs to the SYS1 family.</text>
</comment>
<evidence type="ECO:0000256" key="4">
    <source>
        <dbReference type="ARBA" id="ARBA00022692"/>
    </source>
</evidence>
<feature type="transmembrane region" description="Helical" evidence="9">
    <location>
        <begin position="118"/>
        <end position="139"/>
    </location>
</feature>
<evidence type="ECO:0000256" key="8">
    <source>
        <dbReference type="ARBA" id="ARBA00023136"/>
    </source>
</evidence>
<evidence type="ECO:0000256" key="6">
    <source>
        <dbReference type="ARBA" id="ARBA00022989"/>
    </source>
</evidence>
<organism evidence="10 11">
    <name type="scientific">Spizellomyces punctatus (strain DAOM BR117)</name>
    <dbReference type="NCBI Taxonomy" id="645134"/>
    <lineage>
        <taxon>Eukaryota</taxon>
        <taxon>Fungi</taxon>
        <taxon>Fungi incertae sedis</taxon>
        <taxon>Chytridiomycota</taxon>
        <taxon>Chytridiomycota incertae sedis</taxon>
        <taxon>Chytridiomycetes</taxon>
        <taxon>Spizellomycetales</taxon>
        <taxon>Spizellomycetaceae</taxon>
        <taxon>Spizellomyces</taxon>
    </lineage>
</organism>
<dbReference type="eggNOG" id="KOG4697">
    <property type="taxonomic scope" value="Eukaryota"/>
</dbReference>
<dbReference type="OrthoDB" id="542931at2759"/>
<protein>
    <recommendedName>
        <fullName evidence="12">Protein SYS1</fullName>
    </recommendedName>
</protein>
<dbReference type="Pfam" id="PF09801">
    <property type="entry name" value="SYS1"/>
    <property type="match status" value="1"/>
</dbReference>
<feature type="transmembrane region" description="Helical" evidence="9">
    <location>
        <begin position="21"/>
        <end position="42"/>
    </location>
</feature>
<accession>A0A0L0HAU0</accession>
<dbReference type="EMBL" id="KQ257462">
    <property type="protein sequence ID" value="KNC97838.1"/>
    <property type="molecule type" value="Genomic_DNA"/>
</dbReference>
<keyword evidence="7" id="KW-0333">Golgi apparatus</keyword>
<proteinExistence type="inferred from homology"/>
<evidence type="ECO:0000256" key="9">
    <source>
        <dbReference type="SAM" id="Phobius"/>
    </source>
</evidence>
<dbReference type="GO" id="GO:0043001">
    <property type="term" value="P:Golgi to plasma membrane protein transport"/>
    <property type="evidence" value="ECO:0007669"/>
    <property type="project" value="TreeGrafter"/>
</dbReference>
<keyword evidence="5" id="KW-0653">Protein transport</keyword>
<dbReference type="GO" id="GO:0006895">
    <property type="term" value="P:Golgi to endosome transport"/>
    <property type="evidence" value="ECO:0007669"/>
    <property type="project" value="TreeGrafter"/>
</dbReference>